<name>A0A327K2G7_9HYPH</name>
<evidence type="ECO:0000256" key="1">
    <source>
        <dbReference type="ARBA" id="ARBA00006226"/>
    </source>
</evidence>
<dbReference type="EMBL" id="NPEV01000003">
    <property type="protein sequence ID" value="RAI29588.1"/>
    <property type="molecule type" value="Genomic_DNA"/>
</dbReference>
<dbReference type="AlphaFoldDB" id="A0A327K2G7"/>
<evidence type="ECO:0000313" key="3">
    <source>
        <dbReference type="EMBL" id="RAI29588.1"/>
    </source>
</evidence>
<comment type="similarity">
    <text evidence="1">Belongs to the RelE toxin family.</text>
</comment>
<dbReference type="InterPro" id="IPR035093">
    <property type="entry name" value="RelE/ParE_toxin_dom_sf"/>
</dbReference>
<organism evidence="3 4">
    <name type="scientific">Rhodobium orientis</name>
    <dbReference type="NCBI Taxonomy" id="34017"/>
    <lineage>
        <taxon>Bacteria</taxon>
        <taxon>Pseudomonadati</taxon>
        <taxon>Pseudomonadota</taxon>
        <taxon>Alphaproteobacteria</taxon>
        <taxon>Hyphomicrobiales</taxon>
        <taxon>Rhodobiaceae</taxon>
        <taxon>Rhodobium</taxon>
    </lineage>
</organism>
<proteinExistence type="inferred from homology"/>
<gene>
    <name evidence="3" type="ORF">CH339_02775</name>
</gene>
<evidence type="ECO:0000256" key="2">
    <source>
        <dbReference type="ARBA" id="ARBA00022649"/>
    </source>
</evidence>
<dbReference type="NCBIfam" id="TIGR02385">
    <property type="entry name" value="RelE_StbE"/>
    <property type="match status" value="1"/>
</dbReference>
<reference evidence="3 4" key="1">
    <citation type="submission" date="2017-07" db="EMBL/GenBank/DDBJ databases">
        <title>Draft Genome Sequences of Select Purple Nonsulfur Bacteria.</title>
        <authorList>
            <person name="Lasarre B."/>
            <person name="Mckinlay J.B."/>
        </authorList>
    </citation>
    <scope>NUCLEOTIDE SEQUENCE [LARGE SCALE GENOMIC DNA]</scope>
    <source>
        <strain evidence="3 4">DSM 11290</strain>
    </source>
</reference>
<comment type="caution">
    <text evidence="3">The sequence shown here is derived from an EMBL/GenBank/DDBJ whole genome shotgun (WGS) entry which is preliminary data.</text>
</comment>
<sequence length="116" mass="12941">MPTRTRTAVYPCATSGKSSALNISFTADALADLENIHGFISEHDRQSAQNTIARILQSIAMLEQFPLIGRPGRVRSTRELTIPGLPYFAVYRIASETEVDVIGVLHTRMIYPRQDH</sequence>
<evidence type="ECO:0000313" key="4">
    <source>
        <dbReference type="Proteomes" id="UP000249299"/>
    </source>
</evidence>
<dbReference type="Proteomes" id="UP000249299">
    <property type="component" value="Unassembled WGS sequence"/>
</dbReference>
<evidence type="ECO:0008006" key="5">
    <source>
        <dbReference type="Google" id="ProtNLM"/>
    </source>
</evidence>
<keyword evidence="4" id="KW-1185">Reference proteome</keyword>
<dbReference type="Gene3D" id="3.30.2310.20">
    <property type="entry name" value="RelE-like"/>
    <property type="match status" value="1"/>
</dbReference>
<keyword evidence="2" id="KW-1277">Toxin-antitoxin system</keyword>
<dbReference type="Pfam" id="PF05016">
    <property type="entry name" value="ParE_toxin"/>
    <property type="match status" value="1"/>
</dbReference>
<dbReference type="OrthoDB" id="595470at2"/>
<accession>A0A327K2G7</accession>
<dbReference type="InterPro" id="IPR007712">
    <property type="entry name" value="RelE/ParE_toxin"/>
</dbReference>
<dbReference type="InterPro" id="IPR051803">
    <property type="entry name" value="TA_system_RelE-like_toxin"/>
</dbReference>
<protein>
    <recommendedName>
        <fullName evidence="5">Type II toxin-antitoxin system mRNA interferase toxin, RelE/StbE family</fullName>
    </recommendedName>
</protein>
<dbReference type="PANTHER" id="PTHR33755">
    <property type="entry name" value="TOXIN PARE1-RELATED"/>
    <property type="match status" value="1"/>
</dbReference>